<keyword evidence="1" id="KW-0328">Glycosyltransferase</keyword>
<dbReference type="InterPro" id="IPR030929">
    <property type="entry name" value="Aah/TibC-like"/>
</dbReference>
<keyword evidence="5" id="KW-1185">Reference proteome</keyword>
<keyword evidence="2" id="KW-0808">Transferase</keyword>
<gene>
    <name evidence="4" type="ORF">NQF87_06040</name>
</gene>
<dbReference type="PANTHER" id="PTHR30160">
    <property type="entry name" value="TETRAACYLDISACCHARIDE 4'-KINASE-RELATED"/>
    <property type="match status" value="1"/>
</dbReference>
<dbReference type="Proteomes" id="UP001165633">
    <property type="component" value="Unassembled WGS sequence"/>
</dbReference>
<dbReference type="Pfam" id="PF21129">
    <property type="entry name" value="TibC_1st"/>
    <property type="match status" value="1"/>
</dbReference>
<protein>
    <submittedName>
        <fullName evidence="4">Autotransporter strand-loop-strand O-heptosyltransferase</fullName>
    </submittedName>
</protein>
<accession>A0ABT3WCW5</accession>
<dbReference type="InterPro" id="IPR002201">
    <property type="entry name" value="Glyco_trans_9"/>
</dbReference>
<dbReference type="InterPro" id="IPR051199">
    <property type="entry name" value="LPS_LOS_Heptosyltrfase"/>
</dbReference>
<dbReference type="EMBL" id="JANIDV010000003">
    <property type="protein sequence ID" value="MCX5616533.1"/>
    <property type="molecule type" value="Genomic_DNA"/>
</dbReference>
<evidence type="ECO:0000259" key="3">
    <source>
        <dbReference type="Pfam" id="PF21129"/>
    </source>
</evidence>
<evidence type="ECO:0000313" key="5">
    <source>
        <dbReference type="Proteomes" id="UP001165633"/>
    </source>
</evidence>
<dbReference type="RefSeq" id="WP_266127513.1">
    <property type="nucleotide sequence ID" value="NZ_JANIDV010000003.1"/>
</dbReference>
<comment type="caution">
    <text evidence="4">The sequence shown here is derived from an EMBL/GenBank/DDBJ whole genome shotgun (WGS) entry which is preliminary data.</text>
</comment>
<dbReference type="Gene3D" id="3.40.50.2000">
    <property type="entry name" value="Glycogen Phosphorylase B"/>
    <property type="match status" value="1"/>
</dbReference>
<name>A0ABT3WCW5_9PROT</name>
<reference evidence="4" key="1">
    <citation type="submission" date="2022-07" db="EMBL/GenBank/DDBJ databases">
        <title>Bombella genomes.</title>
        <authorList>
            <person name="Harer L."/>
            <person name="Styblova S."/>
            <person name="Ehrmann M."/>
        </authorList>
    </citation>
    <scope>NUCLEOTIDE SEQUENCE</scope>
    <source>
        <strain evidence="4">TMW 2.2559</strain>
    </source>
</reference>
<dbReference type="PANTHER" id="PTHR30160:SF1">
    <property type="entry name" value="LIPOPOLYSACCHARIDE 1,2-N-ACETYLGLUCOSAMINETRANSFERASE-RELATED"/>
    <property type="match status" value="1"/>
</dbReference>
<dbReference type="SUPFAM" id="SSF53756">
    <property type="entry name" value="UDP-Glycosyltransferase/glycogen phosphorylase"/>
    <property type="match status" value="1"/>
</dbReference>
<dbReference type="Pfam" id="PF01075">
    <property type="entry name" value="Glyco_transf_9"/>
    <property type="match status" value="1"/>
</dbReference>
<dbReference type="InterPro" id="IPR049327">
    <property type="entry name" value="TibC/BAHTCr-like_N"/>
</dbReference>
<sequence length="489" mass="55760">MTEKKTERVLQDIVALKSVISSAGKEETGSDYEEVFSRESFDVVSSLDSGDGTSSVGDGVGRLPGFPFPAPAVAPTQEGEYGLRYDFNLGIRVQISDGEKWRLRLWDLQTDTCLYDGKVEGGYVCSRKKYFLRGLIELFDENGLVWTHEYDARDKKVAVLMPAGTLGDPLGWVPYAERFRLEHGCKITVVASDVIISLMESTYPDICFLSEKAYSEVVDEFYATYYVGLYFQDEGQEWQPRDFRMVGLHRTAGWILGVDPTECRPRVNIEREDVRPVEEPYVVVAVQASCACKMWQNPVGWLEIVKYLKKMGYRVVCIDKDPVVGNNIYWNHIPHGVEDETGERPLAERARWLKHAEFFIGLSSGLSWLAWAVGTPVIMISGFTEPMNEFFTPYRVFSNHGCNSCWHDIRTPFKHDDYLFCPHHKGTDKMFECTRNISVSYVLSTVKRLCRDYGYTPPAAGGVCPDSEEREESELLQGYERKHVAYWEL</sequence>
<feature type="domain" description="Autotransproter heptosyltransferase TibC/BAHTCr-like N-terminal" evidence="3">
    <location>
        <begin position="79"/>
        <end position="140"/>
    </location>
</feature>
<proteinExistence type="predicted"/>
<dbReference type="NCBIfam" id="TIGR04414">
    <property type="entry name" value="hepto_Aah_TibC"/>
    <property type="match status" value="1"/>
</dbReference>
<organism evidence="4 5">
    <name type="scientific">Bombella dulcis</name>
    <dbReference type="NCBI Taxonomy" id="2967339"/>
    <lineage>
        <taxon>Bacteria</taxon>
        <taxon>Pseudomonadati</taxon>
        <taxon>Pseudomonadota</taxon>
        <taxon>Alphaproteobacteria</taxon>
        <taxon>Acetobacterales</taxon>
        <taxon>Acetobacteraceae</taxon>
        <taxon>Bombella</taxon>
    </lineage>
</organism>
<evidence type="ECO:0000256" key="2">
    <source>
        <dbReference type="ARBA" id="ARBA00022679"/>
    </source>
</evidence>
<evidence type="ECO:0000313" key="4">
    <source>
        <dbReference type="EMBL" id="MCX5616533.1"/>
    </source>
</evidence>
<evidence type="ECO:0000256" key="1">
    <source>
        <dbReference type="ARBA" id="ARBA00022676"/>
    </source>
</evidence>